<dbReference type="Pfam" id="PF06368">
    <property type="entry name" value="Met_asp_mut_E"/>
    <property type="match status" value="1"/>
</dbReference>
<reference evidence="5" key="1">
    <citation type="submission" date="2023-07" db="EMBL/GenBank/DDBJ databases">
        <title>30 novel species of actinomycetes from the DSMZ collection.</title>
        <authorList>
            <person name="Nouioui I."/>
        </authorList>
    </citation>
    <scope>NUCLEOTIDE SEQUENCE [LARGE SCALE GENOMIC DNA]</scope>
    <source>
        <strain evidence="5">DSM 44918</strain>
    </source>
</reference>
<evidence type="ECO:0000256" key="1">
    <source>
        <dbReference type="ARBA" id="ARBA00022628"/>
    </source>
</evidence>
<keyword evidence="3" id="KW-0170">Cobalt</keyword>
<dbReference type="Gene3D" id="3.20.20.240">
    <property type="entry name" value="Methylmalonyl-CoA mutase"/>
    <property type="match status" value="1"/>
</dbReference>
<evidence type="ECO:0000313" key="5">
    <source>
        <dbReference type="Proteomes" id="UP001183420"/>
    </source>
</evidence>
<evidence type="ECO:0000256" key="2">
    <source>
        <dbReference type="ARBA" id="ARBA00023235"/>
    </source>
</evidence>
<dbReference type="RefSeq" id="WP_311599263.1">
    <property type="nucleotide sequence ID" value="NZ_JAVREM010000017.1"/>
</dbReference>
<dbReference type="Proteomes" id="UP001183420">
    <property type="component" value="Unassembled WGS sequence"/>
</dbReference>
<name>A0ABU2LQA6_9ACTN</name>
<accession>A0ABU2LQA6</accession>
<dbReference type="InterPro" id="IPR006396">
    <property type="entry name" value="Glu_mut_E"/>
</dbReference>
<dbReference type="EMBL" id="JAVREM010000017">
    <property type="protein sequence ID" value="MDT0319781.1"/>
    <property type="molecule type" value="Genomic_DNA"/>
</dbReference>
<evidence type="ECO:0000256" key="3">
    <source>
        <dbReference type="ARBA" id="ARBA00023285"/>
    </source>
</evidence>
<protein>
    <submittedName>
        <fullName evidence="4">Methylaspartate mutase</fullName>
    </submittedName>
</protein>
<sequence>MNLGEFVRECHRRGTLVVQPRMGYADPARMRAGLLATRGADATTVGTITVDSYTRTGDLESAGRALREGTGLNGYPLVTHAPSTTRRVLAGLPPEEFPVQVRHGSGRPQAIVRALTAALLHATEGGPVSYCLPYGRTPLAESVRNWAHACELLLKGCDFGVEAHLETFGGCMMGQLCPPSQLVALSVLEALFFEQHGLRSISLSYAQQTSQEQDREAVAALRALSAELLSPAVDWHVVVYTYMGLYPRTAQGAFALLARAARLAVDTGSERLIVKTAAEAHRIPTIVENVAALEHAAATAESVARPAVPPAGTDSQTHREARALIDAVLDCHPDIGRALVEAFRRGILDIPYCVHPDNAGRSRGYIDAEGRLGWADIGSLPLAGVTETRRARPVGSAELMRALSHVQHTYDAEALEHRASRPVDARRRTVPEEEPL</sequence>
<gene>
    <name evidence="4" type="ORF">RNC47_15690</name>
</gene>
<dbReference type="InterPro" id="IPR016176">
    <property type="entry name" value="Cbl-dep_enz_cat"/>
</dbReference>
<dbReference type="PIRSF" id="PIRSF001495">
    <property type="entry name" value="Met_asp_mut_epsi"/>
    <property type="match status" value="1"/>
</dbReference>
<evidence type="ECO:0000313" key="4">
    <source>
        <dbReference type="EMBL" id="MDT0319781.1"/>
    </source>
</evidence>
<keyword evidence="2" id="KW-0413">Isomerase</keyword>
<organism evidence="4 5">
    <name type="scientific">Streptomyces millisiae</name>
    <dbReference type="NCBI Taxonomy" id="3075542"/>
    <lineage>
        <taxon>Bacteria</taxon>
        <taxon>Bacillati</taxon>
        <taxon>Actinomycetota</taxon>
        <taxon>Actinomycetes</taxon>
        <taxon>Kitasatosporales</taxon>
        <taxon>Streptomycetaceae</taxon>
        <taxon>Streptomyces</taxon>
    </lineage>
</organism>
<comment type="caution">
    <text evidence="4">The sequence shown here is derived from an EMBL/GenBank/DDBJ whole genome shotgun (WGS) entry which is preliminary data.</text>
</comment>
<dbReference type="SUPFAM" id="SSF51703">
    <property type="entry name" value="Cobalamin (vitamin B12)-dependent enzymes"/>
    <property type="match status" value="1"/>
</dbReference>
<keyword evidence="5" id="KW-1185">Reference proteome</keyword>
<keyword evidence="1" id="KW-0846">Cobalamin</keyword>
<proteinExistence type="predicted"/>